<dbReference type="InterPro" id="IPR003313">
    <property type="entry name" value="AraC-bd"/>
</dbReference>
<dbReference type="PROSITE" id="PS00041">
    <property type="entry name" value="HTH_ARAC_FAMILY_1"/>
    <property type="match status" value="1"/>
</dbReference>
<dbReference type="PROSITE" id="PS01124">
    <property type="entry name" value="HTH_ARAC_FAMILY_2"/>
    <property type="match status" value="1"/>
</dbReference>
<evidence type="ECO:0000313" key="5">
    <source>
        <dbReference type="EMBL" id="WOK05398.1"/>
    </source>
</evidence>
<dbReference type="SUPFAM" id="SSF51182">
    <property type="entry name" value="RmlC-like cupins"/>
    <property type="match status" value="1"/>
</dbReference>
<protein>
    <submittedName>
        <fullName evidence="5">AraC family transcriptional regulator</fullName>
    </submittedName>
</protein>
<dbReference type="Pfam" id="PF12833">
    <property type="entry name" value="HTH_18"/>
    <property type="match status" value="1"/>
</dbReference>
<keyword evidence="2" id="KW-0238">DNA-binding</keyword>
<dbReference type="RefSeq" id="WP_317488158.1">
    <property type="nucleotide sequence ID" value="NZ_CP136051.1"/>
</dbReference>
<dbReference type="InterPro" id="IPR014710">
    <property type="entry name" value="RmlC-like_jellyroll"/>
</dbReference>
<accession>A0ABZ0IK61</accession>
<dbReference type="CDD" id="cd06976">
    <property type="entry name" value="cupin_MtlR-like_N"/>
    <property type="match status" value="1"/>
</dbReference>
<dbReference type="InterPro" id="IPR018060">
    <property type="entry name" value="HTH_AraC"/>
</dbReference>
<dbReference type="SUPFAM" id="SSF46689">
    <property type="entry name" value="Homeodomain-like"/>
    <property type="match status" value="2"/>
</dbReference>
<proteinExistence type="predicted"/>
<dbReference type="Proteomes" id="UP001302349">
    <property type="component" value="Chromosome"/>
</dbReference>
<evidence type="ECO:0000313" key="6">
    <source>
        <dbReference type="Proteomes" id="UP001302349"/>
    </source>
</evidence>
<keyword evidence="6" id="KW-1185">Reference proteome</keyword>
<evidence type="ECO:0000259" key="4">
    <source>
        <dbReference type="PROSITE" id="PS01124"/>
    </source>
</evidence>
<organism evidence="5 6">
    <name type="scientific">Imperialibacter roseus</name>
    <dbReference type="NCBI Taxonomy" id="1324217"/>
    <lineage>
        <taxon>Bacteria</taxon>
        <taxon>Pseudomonadati</taxon>
        <taxon>Bacteroidota</taxon>
        <taxon>Cytophagia</taxon>
        <taxon>Cytophagales</taxon>
        <taxon>Flammeovirgaceae</taxon>
        <taxon>Imperialibacter</taxon>
    </lineage>
</organism>
<evidence type="ECO:0000256" key="1">
    <source>
        <dbReference type="ARBA" id="ARBA00023015"/>
    </source>
</evidence>
<evidence type="ECO:0000256" key="2">
    <source>
        <dbReference type="ARBA" id="ARBA00023125"/>
    </source>
</evidence>
<dbReference type="PANTHER" id="PTHR43280">
    <property type="entry name" value="ARAC-FAMILY TRANSCRIPTIONAL REGULATOR"/>
    <property type="match status" value="1"/>
</dbReference>
<dbReference type="Gene3D" id="2.60.120.10">
    <property type="entry name" value="Jelly Rolls"/>
    <property type="match status" value="1"/>
</dbReference>
<evidence type="ECO:0000256" key="3">
    <source>
        <dbReference type="ARBA" id="ARBA00023163"/>
    </source>
</evidence>
<keyword evidence="3" id="KW-0804">Transcription</keyword>
<name>A0ABZ0IK61_9BACT</name>
<dbReference type="Gene3D" id="1.10.10.60">
    <property type="entry name" value="Homeodomain-like"/>
    <property type="match status" value="2"/>
</dbReference>
<dbReference type="InterPro" id="IPR011051">
    <property type="entry name" value="RmlC_Cupin_sf"/>
</dbReference>
<sequence length="290" mass="33442">MRVPIQKSAIPDSRVFVIKDLQDAYFDPNWHFHPEYQLFVVLKGHGTRFVGDTIKPFKEGDLLLSGPNLPHLWRCHESYFAKDSQLSTRGIVIYFDENFLGHQMLEKEELAGLKYLFEKAKRGLEYYGHTRSQVKEWMLKMVNSEGIESVIQFLKILSALAHSKEYRYVSSGPASFQLKASDGDRMNLVHHYVIDNFRQKITLEEAASLANLSPVAFSRYFKTRANKTFSSFVSEVRVGQACHMLVDGELSVAAVGFECGYKTLSNFNRQFREITGMAPLEYRKEYRKVI</sequence>
<dbReference type="InterPro" id="IPR018062">
    <property type="entry name" value="HTH_AraC-typ_CS"/>
</dbReference>
<dbReference type="PANTHER" id="PTHR43280:SF27">
    <property type="entry name" value="TRANSCRIPTIONAL REGULATOR MTLR"/>
    <property type="match status" value="1"/>
</dbReference>
<dbReference type="Pfam" id="PF02311">
    <property type="entry name" value="AraC_binding"/>
    <property type="match status" value="1"/>
</dbReference>
<dbReference type="InterPro" id="IPR009057">
    <property type="entry name" value="Homeodomain-like_sf"/>
</dbReference>
<keyword evidence="1" id="KW-0805">Transcription regulation</keyword>
<reference evidence="5 6" key="1">
    <citation type="journal article" date="2023" name="Microbiol. Resour. Announc.">
        <title>Complete Genome Sequence of Imperialibacter roseus strain P4T.</title>
        <authorList>
            <person name="Tizabi D.R."/>
            <person name="Bachvaroff T."/>
            <person name="Hill R.T."/>
        </authorList>
    </citation>
    <scope>NUCLEOTIDE SEQUENCE [LARGE SCALE GENOMIC DNA]</scope>
    <source>
        <strain evidence="5 6">P4T</strain>
    </source>
</reference>
<feature type="domain" description="HTH araC/xylS-type" evidence="4">
    <location>
        <begin position="187"/>
        <end position="285"/>
    </location>
</feature>
<dbReference type="SMART" id="SM00342">
    <property type="entry name" value="HTH_ARAC"/>
    <property type="match status" value="1"/>
</dbReference>
<gene>
    <name evidence="5" type="ORF">RT717_20160</name>
</gene>
<dbReference type="EMBL" id="CP136051">
    <property type="protein sequence ID" value="WOK05398.1"/>
    <property type="molecule type" value="Genomic_DNA"/>
</dbReference>